<dbReference type="KEGG" id="msil:METEAL_11940"/>
<proteinExistence type="predicted"/>
<evidence type="ECO:0000259" key="2">
    <source>
        <dbReference type="Pfam" id="PF23544"/>
    </source>
</evidence>
<dbReference type="PANTHER" id="PTHR47708:SF2">
    <property type="entry name" value="SI:CH73-132F6.5"/>
    <property type="match status" value="1"/>
</dbReference>
<feature type="domain" description="AtuA-like ferredoxin-fold" evidence="2">
    <location>
        <begin position="494"/>
        <end position="592"/>
    </location>
</feature>
<protein>
    <recommendedName>
        <fullName evidence="5">DUF1446 domain-containing protein</fullName>
    </recommendedName>
</protein>
<dbReference type="AlphaFoldDB" id="A0AA48K8D6"/>
<dbReference type="Pfam" id="PF23544">
    <property type="entry name" value="AtuA_ferredoxin"/>
    <property type="match status" value="1"/>
</dbReference>
<evidence type="ECO:0000313" key="3">
    <source>
        <dbReference type="EMBL" id="BDU72020.1"/>
    </source>
</evidence>
<dbReference type="PANTHER" id="PTHR47708">
    <property type="match status" value="1"/>
</dbReference>
<evidence type="ECO:0008006" key="5">
    <source>
        <dbReference type="Google" id="ProtNLM"/>
    </source>
</evidence>
<organism evidence="3 4">
    <name type="scientific">Mesoterricola silvestris</name>
    <dbReference type="NCBI Taxonomy" id="2927979"/>
    <lineage>
        <taxon>Bacteria</taxon>
        <taxon>Pseudomonadati</taxon>
        <taxon>Acidobacteriota</taxon>
        <taxon>Holophagae</taxon>
        <taxon>Holophagales</taxon>
        <taxon>Holophagaceae</taxon>
        <taxon>Mesoterricola</taxon>
    </lineage>
</organism>
<sequence length="620" mass="66949">MTHGKLIRIANAGGYWGDDPWALRRQVRGGLDLHYISIDYLAEVTMSILRKQMSKDPFLGYARDFITQIDPLLEEILAKGIRIITNAGGVNPSACAQALAAAARARGIALRIAVVEGDDMAPRIGELLASGVELRHMETGEPLAPVADRILAANAYFGAMPVAAALERDPHVVICGRVTDTGITLAPLMHEFGWGPGDWDLLASGIVAGHLIECGAQATGGNFTDWKKVPSFLDIGYPIVECRRDGSFTVTKHPGTGGLVSCQTVREQLLYEMGHPRTYLTPDVVADFSTVDLREEGPDRVRVERVQGRPPTDLLKVSIAYRDGWKCQGSLIVSGPDARAKAEVFASAFWKRCSAELESPLADTCTEYVGDDATHRSLTPRHRAQEILLRLSARSASARDLEVFRKLLPAMILSGPAGVAVTGGAPALSEVVGYWPALVPRGLVLPEVRIQEEGRSTWSSGPLPWPESEGEGTTPFDATDPWTLAPGAGAQVRVPLMRIAHARSGDKGDTANIGLIGRSGPCYAWLRDHVTAERVKAWFQDHCRGRVERHPVPRLWALNFLMEETLGGGGTLSLHLDAQGKTLAQALLRCEVEVPAALLATIAPENRACPGELVPEGSRP</sequence>
<evidence type="ECO:0000259" key="1">
    <source>
        <dbReference type="Pfam" id="PF07287"/>
    </source>
</evidence>
<dbReference type="InterPro" id="IPR010839">
    <property type="entry name" value="AtuA_N"/>
</dbReference>
<dbReference type="RefSeq" id="WP_316414922.1">
    <property type="nucleotide sequence ID" value="NZ_AP027080.1"/>
</dbReference>
<gene>
    <name evidence="3" type="primary">atuA</name>
    <name evidence="3" type="ORF">METEAL_11940</name>
</gene>
<dbReference type="InterPro" id="IPR056362">
    <property type="entry name" value="AtuA-like_ferredoxin_dom"/>
</dbReference>
<name>A0AA48K8D6_9BACT</name>
<accession>A0AA48K8D6</accession>
<dbReference type="Proteomes" id="UP001238179">
    <property type="component" value="Chromosome"/>
</dbReference>
<reference evidence="4" key="1">
    <citation type="journal article" date="2023" name="Int. J. Syst. Evol. Microbiol.">
        <title>Mesoterricola silvestris gen. nov., sp. nov., Mesoterricola sediminis sp. nov., Geothrix oryzae sp. nov., Geothrix edaphica sp. nov., Geothrix rubra sp. nov., and Geothrix limicola sp. nov., six novel members of Acidobacteriota isolated from soils.</title>
        <authorList>
            <person name="Itoh H."/>
            <person name="Sugisawa Y."/>
            <person name="Mise K."/>
            <person name="Xu Z."/>
            <person name="Kuniyasu M."/>
            <person name="Ushijima N."/>
            <person name="Kawano K."/>
            <person name="Kobayashi E."/>
            <person name="Shiratori Y."/>
            <person name="Masuda Y."/>
            <person name="Senoo K."/>
        </authorList>
    </citation>
    <scope>NUCLEOTIDE SEQUENCE [LARGE SCALE GENOMIC DNA]</scope>
    <source>
        <strain evidence="4">W79</strain>
    </source>
</reference>
<feature type="domain" description="Acyclic terpene utilisation N-terminal" evidence="1">
    <location>
        <begin position="7"/>
        <end position="448"/>
    </location>
</feature>
<keyword evidence="4" id="KW-1185">Reference proteome</keyword>
<evidence type="ECO:0000313" key="4">
    <source>
        <dbReference type="Proteomes" id="UP001238179"/>
    </source>
</evidence>
<dbReference type="EMBL" id="AP027080">
    <property type="protein sequence ID" value="BDU72020.1"/>
    <property type="molecule type" value="Genomic_DNA"/>
</dbReference>
<dbReference type="Pfam" id="PF07287">
    <property type="entry name" value="AtuA"/>
    <property type="match status" value="1"/>
</dbReference>